<dbReference type="OrthoDB" id="1044435at2759"/>
<feature type="region of interest" description="Disordered" evidence="1">
    <location>
        <begin position="1"/>
        <end position="31"/>
    </location>
</feature>
<evidence type="ECO:0000313" key="2">
    <source>
        <dbReference type="EMBL" id="PGH13848.1"/>
    </source>
</evidence>
<comment type="caution">
    <text evidence="2">The sequence shown here is derived from an EMBL/GenBank/DDBJ whole genome shotgun (WGS) entry which is preliminary data.</text>
</comment>
<evidence type="ECO:0000313" key="3">
    <source>
        <dbReference type="Proteomes" id="UP000223968"/>
    </source>
</evidence>
<sequence length="360" mass="39363">MESEKGISQDGQSHDAQLCPPPPLYSPRCSSLAPPPPASYIRAKSNKFTPNKLRCSTRNGIPFFLIGPNMLPNVLKDTVDSSPSFDIARNMTPATLLDHTLYSIRSSEDAQDCLFLIPLQSAASSSSAAEATATETANLTTTSALNTVTGLAIFNLTEPQRNMLRDRQAAPFRHSAPVRIRIRLSDGTHRTIDAAAFVETTPPSPSATAILSRSSYRSSPTSSAETFLSPENNWLLRPEMQKHRCSSWDVARFAASTLYQTMADKFEKWEAENGACHWDGDDDGDGLGNGYDAEEEGAELVDRNASEGGEPELVDNVDHDELEAQGGKEGEGSGWPARPPEEATIYNRIMRMCREYFGDL</sequence>
<dbReference type="Proteomes" id="UP000223968">
    <property type="component" value="Unassembled WGS sequence"/>
</dbReference>
<protein>
    <submittedName>
        <fullName evidence="2">Uncharacterized protein</fullName>
    </submittedName>
</protein>
<dbReference type="AlphaFoldDB" id="A0A2B7XZ52"/>
<gene>
    <name evidence="2" type="ORF">AJ79_03416</name>
</gene>
<reference evidence="2 3" key="1">
    <citation type="submission" date="2017-10" db="EMBL/GenBank/DDBJ databases">
        <title>Comparative genomics in systemic dimorphic fungi from Ajellomycetaceae.</title>
        <authorList>
            <person name="Munoz J.F."/>
            <person name="Mcewen J.G."/>
            <person name="Clay O.K."/>
            <person name="Cuomo C.A."/>
        </authorList>
    </citation>
    <scope>NUCLEOTIDE SEQUENCE [LARGE SCALE GENOMIC DNA]</scope>
    <source>
        <strain evidence="2 3">UAMH5409</strain>
    </source>
</reference>
<proteinExistence type="predicted"/>
<feature type="compositionally biased region" description="Acidic residues" evidence="1">
    <location>
        <begin position="309"/>
        <end position="323"/>
    </location>
</feature>
<dbReference type="EMBL" id="PDNB01000041">
    <property type="protein sequence ID" value="PGH13848.1"/>
    <property type="molecule type" value="Genomic_DNA"/>
</dbReference>
<organism evidence="2 3">
    <name type="scientific">Helicocarpus griseus UAMH5409</name>
    <dbReference type="NCBI Taxonomy" id="1447875"/>
    <lineage>
        <taxon>Eukaryota</taxon>
        <taxon>Fungi</taxon>
        <taxon>Dikarya</taxon>
        <taxon>Ascomycota</taxon>
        <taxon>Pezizomycotina</taxon>
        <taxon>Eurotiomycetes</taxon>
        <taxon>Eurotiomycetidae</taxon>
        <taxon>Onygenales</taxon>
        <taxon>Ajellomycetaceae</taxon>
        <taxon>Helicocarpus</taxon>
    </lineage>
</organism>
<accession>A0A2B7XZ52</accession>
<feature type="region of interest" description="Disordered" evidence="1">
    <location>
        <begin position="302"/>
        <end position="341"/>
    </location>
</feature>
<name>A0A2B7XZ52_9EURO</name>
<keyword evidence="3" id="KW-1185">Reference proteome</keyword>
<evidence type="ECO:0000256" key="1">
    <source>
        <dbReference type="SAM" id="MobiDB-lite"/>
    </source>
</evidence>